<dbReference type="VEuPathDB" id="CryptoDB:Vbra_968"/>
<proteinExistence type="predicted"/>
<dbReference type="EMBL" id="CDMY01000748">
    <property type="protein sequence ID" value="CEM32250.1"/>
    <property type="molecule type" value="Genomic_DNA"/>
</dbReference>
<organism evidence="3 4">
    <name type="scientific">Vitrella brassicaformis (strain CCMP3155)</name>
    <dbReference type="NCBI Taxonomy" id="1169540"/>
    <lineage>
        <taxon>Eukaryota</taxon>
        <taxon>Sar</taxon>
        <taxon>Alveolata</taxon>
        <taxon>Colpodellida</taxon>
        <taxon>Vitrellaceae</taxon>
        <taxon>Vitrella</taxon>
    </lineage>
</organism>
<feature type="region of interest" description="Disordered" evidence="1">
    <location>
        <begin position="55"/>
        <end position="76"/>
    </location>
</feature>
<sequence length="131" mass="13972">MDVKSFLLSSIVGFPASCFVTSIVAAAFFLSHRLGFPQFALLRQILSSLAANREADGRGGRSHQVPNTPKTGGFEEVQRSAEETLGLALCVLLSGTGFMSPSGILKWGPLPITRVRHTVSFSAFCALSKSI</sequence>
<keyword evidence="4" id="KW-1185">Reference proteome</keyword>
<dbReference type="InParanoid" id="A0A0G4GPD9"/>
<evidence type="ECO:0000256" key="1">
    <source>
        <dbReference type="SAM" id="MobiDB-lite"/>
    </source>
</evidence>
<keyword evidence="2" id="KW-0472">Membrane</keyword>
<accession>A0A0G4GPD9</accession>
<evidence type="ECO:0000313" key="4">
    <source>
        <dbReference type="Proteomes" id="UP000041254"/>
    </source>
</evidence>
<evidence type="ECO:0000256" key="2">
    <source>
        <dbReference type="SAM" id="Phobius"/>
    </source>
</evidence>
<dbReference type="AlphaFoldDB" id="A0A0G4GPD9"/>
<keyword evidence="2" id="KW-1133">Transmembrane helix</keyword>
<keyword evidence="2" id="KW-0812">Transmembrane</keyword>
<protein>
    <submittedName>
        <fullName evidence="3">Uncharacterized protein</fullName>
    </submittedName>
</protein>
<reference evidence="3 4" key="1">
    <citation type="submission" date="2014-11" db="EMBL/GenBank/DDBJ databases">
        <authorList>
            <person name="Zhu J."/>
            <person name="Qi W."/>
            <person name="Song R."/>
        </authorList>
    </citation>
    <scope>NUCLEOTIDE SEQUENCE [LARGE SCALE GENOMIC DNA]</scope>
</reference>
<gene>
    <name evidence="3" type="ORF">Vbra_968</name>
</gene>
<evidence type="ECO:0000313" key="3">
    <source>
        <dbReference type="EMBL" id="CEM32250.1"/>
    </source>
</evidence>
<dbReference type="Proteomes" id="UP000041254">
    <property type="component" value="Unassembled WGS sequence"/>
</dbReference>
<name>A0A0G4GPD9_VITBC</name>
<feature type="transmembrane region" description="Helical" evidence="2">
    <location>
        <begin position="6"/>
        <end position="30"/>
    </location>
</feature>